<evidence type="ECO:0000259" key="1">
    <source>
        <dbReference type="PROSITE" id="PS51729"/>
    </source>
</evidence>
<reference evidence="2 3" key="1">
    <citation type="submission" date="2015-11" db="EMBL/GenBank/DDBJ databases">
        <title>Sequence of Pedobacter ginsenosidimutans.</title>
        <authorList>
            <person name="Carson E."/>
            <person name="Keyser V."/>
            <person name="Newman J."/>
            <person name="Miller J."/>
        </authorList>
    </citation>
    <scope>NUCLEOTIDE SEQUENCE [LARGE SCALE GENOMIC DNA]</scope>
    <source>
        <strain evidence="2 3">KACC 14530</strain>
    </source>
</reference>
<dbReference type="Pfam" id="PF14542">
    <property type="entry name" value="Acetyltransf_CG"/>
    <property type="match status" value="1"/>
</dbReference>
<dbReference type="GO" id="GO:0016740">
    <property type="term" value="F:transferase activity"/>
    <property type="evidence" value="ECO:0007669"/>
    <property type="project" value="UniProtKB-KW"/>
</dbReference>
<keyword evidence="2" id="KW-0808">Transferase</keyword>
<dbReference type="Proteomes" id="UP000051950">
    <property type="component" value="Unassembled WGS sequence"/>
</dbReference>
<proteinExistence type="predicted"/>
<evidence type="ECO:0000313" key="2">
    <source>
        <dbReference type="EMBL" id="KRT14764.1"/>
    </source>
</evidence>
<dbReference type="InterPro" id="IPR031165">
    <property type="entry name" value="GNAT_YJDJ"/>
</dbReference>
<dbReference type="PANTHER" id="PTHR31435:SF10">
    <property type="entry name" value="BSR4717 PROTEIN"/>
    <property type="match status" value="1"/>
</dbReference>
<dbReference type="STRING" id="687842.ASU31_17835"/>
<dbReference type="OrthoDB" id="1120671at2"/>
<accession>A0A0T5VLK8</accession>
<dbReference type="AlphaFoldDB" id="A0A0T5VLK8"/>
<protein>
    <submittedName>
        <fullName evidence="2">Acetyltransferase</fullName>
    </submittedName>
</protein>
<gene>
    <name evidence="2" type="ORF">ASU31_17835</name>
</gene>
<evidence type="ECO:0000313" key="3">
    <source>
        <dbReference type="Proteomes" id="UP000051950"/>
    </source>
</evidence>
<dbReference type="CDD" id="cd04301">
    <property type="entry name" value="NAT_SF"/>
    <property type="match status" value="1"/>
</dbReference>
<dbReference type="EMBL" id="LMZQ01000014">
    <property type="protein sequence ID" value="KRT14764.1"/>
    <property type="molecule type" value="Genomic_DNA"/>
</dbReference>
<dbReference type="InterPro" id="IPR045057">
    <property type="entry name" value="Gcn5-rel_NAT"/>
</dbReference>
<organism evidence="2 3">
    <name type="scientific">Pedobacter ginsenosidimutans</name>
    <dbReference type="NCBI Taxonomy" id="687842"/>
    <lineage>
        <taxon>Bacteria</taxon>
        <taxon>Pseudomonadati</taxon>
        <taxon>Bacteroidota</taxon>
        <taxon>Sphingobacteriia</taxon>
        <taxon>Sphingobacteriales</taxon>
        <taxon>Sphingobacteriaceae</taxon>
        <taxon>Pedobacter</taxon>
    </lineage>
</organism>
<dbReference type="PANTHER" id="PTHR31435">
    <property type="entry name" value="PROTEIN NATD1"/>
    <property type="match status" value="1"/>
</dbReference>
<dbReference type="InterPro" id="IPR016181">
    <property type="entry name" value="Acyl_CoA_acyltransferase"/>
</dbReference>
<dbReference type="Gene3D" id="3.40.630.30">
    <property type="match status" value="1"/>
</dbReference>
<feature type="domain" description="N-acetyltransferase" evidence="1">
    <location>
        <begin position="8"/>
        <end position="95"/>
    </location>
</feature>
<name>A0A0T5VLK8_9SPHI</name>
<dbReference type="SUPFAM" id="SSF55729">
    <property type="entry name" value="Acyl-CoA N-acyltransferases (Nat)"/>
    <property type="match status" value="1"/>
</dbReference>
<dbReference type="RefSeq" id="WP_057933630.1">
    <property type="nucleotide sequence ID" value="NZ_LMZQ01000014.1"/>
</dbReference>
<comment type="caution">
    <text evidence="2">The sequence shown here is derived from an EMBL/GenBank/DDBJ whole genome shotgun (WGS) entry which is preliminary data.</text>
</comment>
<dbReference type="PROSITE" id="PS51729">
    <property type="entry name" value="GNAT_YJDJ"/>
    <property type="match status" value="1"/>
</dbReference>
<keyword evidence="3" id="KW-1185">Reference proteome</keyword>
<sequence length="101" mass="12009">MAEVKLNIQKEEPSAFELYDEGEKYGEMIFDIQGENLTVYHTEIDPEKEGKGYAKLLLDAMVNYVRTNNLKVIPLCPYVHLQFKRHEELYRDIWNKVREND</sequence>